<reference evidence="2" key="1">
    <citation type="journal article" date="2017" name="Genome Announc.">
        <title>Genome sequences of Cyberlindnera fabianii 65, Pichia kudriavzevii 129, and Saccharomyces cerevisiae 131 isolated from fermented masau fruits in Zimbabwe.</title>
        <authorList>
            <person name="van Rijswijck I.M.H."/>
            <person name="Derks M.F.L."/>
            <person name="Abee T."/>
            <person name="de Ridder D."/>
            <person name="Smid E.J."/>
        </authorList>
    </citation>
    <scope>NUCLEOTIDE SEQUENCE [LARGE SCALE GENOMIC DNA]</scope>
    <source>
        <strain evidence="2">65</strain>
    </source>
</reference>
<gene>
    <name evidence="1" type="ORF">BON22_0995</name>
</gene>
<dbReference type="AlphaFoldDB" id="A0A1V2L9G4"/>
<proteinExistence type="predicted"/>
<comment type="caution">
    <text evidence="1">The sequence shown here is derived from an EMBL/GenBank/DDBJ whole genome shotgun (WGS) entry which is preliminary data.</text>
</comment>
<protein>
    <submittedName>
        <fullName evidence="1">Uncharacterized protein</fullName>
    </submittedName>
</protein>
<keyword evidence="2" id="KW-1185">Reference proteome</keyword>
<name>A0A1V2L9G4_CYBFA</name>
<dbReference type="EMBL" id="MPUK01000002">
    <property type="protein sequence ID" value="ONH68493.1"/>
    <property type="molecule type" value="Genomic_DNA"/>
</dbReference>
<dbReference type="VEuPathDB" id="FungiDB:BON22_0995"/>
<organism evidence="1 2">
    <name type="scientific">Cyberlindnera fabianii</name>
    <name type="common">Yeast</name>
    <name type="synonym">Hansenula fabianii</name>
    <dbReference type="NCBI Taxonomy" id="36022"/>
    <lineage>
        <taxon>Eukaryota</taxon>
        <taxon>Fungi</taxon>
        <taxon>Dikarya</taxon>
        <taxon>Ascomycota</taxon>
        <taxon>Saccharomycotina</taxon>
        <taxon>Saccharomycetes</taxon>
        <taxon>Phaffomycetales</taxon>
        <taxon>Phaffomycetaceae</taxon>
        <taxon>Cyberlindnera</taxon>
    </lineage>
</organism>
<evidence type="ECO:0000313" key="2">
    <source>
        <dbReference type="Proteomes" id="UP000189513"/>
    </source>
</evidence>
<sequence>MAKKTQTKASPQPHYTSLVNQVIHHHQSFIIIHKSLPLTTFIHLISPHSFSLKLKNLTLETTPLLKSDYMLLESMIESVSKIHKLHRTCGTH</sequence>
<evidence type="ECO:0000313" key="1">
    <source>
        <dbReference type="EMBL" id="ONH68493.1"/>
    </source>
</evidence>
<dbReference type="Proteomes" id="UP000189513">
    <property type="component" value="Unassembled WGS sequence"/>
</dbReference>
<accession>A0A1V2L9G4</accession>